<dbReference type="Proteomes" id="UP001234297">
    <property type="component" value="Chromosome 10"/>
</dbReference>
<protein>
    <submittedName>
        <fullName evidence="1">Uncharacterized protein</fullName>
    </submittedName>
</protein>
<comment type="caution">
    <text evidence="1">The sequence shown here is derived from an EMBL/GenBank/DDBJ whole genome shotgun (WGS) entry which is preliminary data.</text>
</comment>
<keyword evidence="2" id="KW-1185">Reference proteome</keyword>
<accession>A0ACC2KKT8</accession>
<dbReference type="EMBL" id="CM056818">
    <property type="protein sequence ID" value="KAJ8621648.1"/>
    <property type="molecule type" value="Genomic_DNA"/>
</dbReference>
<name>A0ACC2KKT8_PERAE</name>
<sequence>MEAPLVFFAILLIGSALSRSISADLMEDKRALLDFVGNLSRGRDLDLGWNENSSVCKNWSGVTCSPGLSRIVAVQVSGYRLDGRITPNTLSRLSALRFLYLRSNGLTGPLPLDFSVWKNLTVLDLSFNSFNGSIPTSISNLTQLAVLNLANNSLSGEIPDFELPNLRNLGLANNFLSGNVPTSLKRFPTSSFAVAAFVVFLVVHCLRRKDQNGASGKFTKGERSPEKATVGSQDENNRLVFFEGCSYAFDLEDLLRASAEVLGKGTFGTAYKAVLEDATMVVVKRLKEVSVGKKDFEQQMEVVGRIRHENLVGLRAYYYSKDEKLTVYDYYSQGSVSSMLHAKRGKEVTPLDWDTRLRIAIGTARAVAQIHSENCGKLVHGNIKSSNIFLNADGYGCVSDLGLSTLMNPTTPPFSRAAGYRAPELIDTRKASQASDVYSVGVVLLELLTGKSAIHTSGGEEVVHLVRWVQSVVREEWTAEVFDIELLRYPDIEEELVEMLQIAMKCVQRMPEQRPKMEDVLKRMEDIRPVHTGIRSSSESKSDDSNSPTPSFEVGESSLQQ</sequence>
<gene>
    <name evidence="1" type="ORF">MRB53_030177</name>
</gene>
<evidence type="ECO:0000313" key="1">
    <source>
        <dbReference type="EMBL" id="KAJ8621648.1"/>
    </source>
</evidence>
<evidence type="ECO:0000313" key="2">
    <source>
        <dbReference type="Proteomes" id="UP001234297"/>
    </source>
</evidence>
<organism evidence="1 2">
    <name type="scientific">Persea americana</name>
    <name type="common">Avocado</name>
    <dbReference type="NCBI Taxonomy" id="3435"/>
    <lineage>
        <taxon>Eukaryota</taxon>
        <taxon>Viridiplantae</taxon>
        <taxon>Streptophyta</taxon>
        <taxon>Embryophyta</taxon>
        <taxon>Tracheophyta</taxon>
        <taxon>Spermatophyta</taxon>
        <taxon>Magnoliopsida</taxon>
        <taxon>Magnoliidae</taxon>
        <taxon>Laurales</taxon>
        <taxon>Lauraceae</taxon>
        <taxon>Persea</taxon>
    </lineage>
</organism>
<proteinExistence type="predicted"/>
<reference evidence="1 2" key="1">
    <citation type="journal article" date="2022" name="Hortic Res">
        <title>A haplotype resolved chromosomal level avocado genome allows analysis of novel avocado genes.</title>
        <authorList>
            <person name="Nath O."/>
            <person name="Fletcher S.J."/>
            <person name="Hayward A."/>
            <person name="Shaw L.M."/>
            <person name="Masouleh A.K."/>
            <person name="Furtado A."/>
            <person name="Henry R.J."/>
            <person name="Mitter N."/>
        </authorList>
    </citation>
    <scope>NUCLEOTIDE SEQUENCE [LARGE SCALE GENOMIC DNA]</scope>
    <source>
        <strain evidence="2">cv. Hass</strain>
    </source>
</reference>